<dbReference type="PANTHER" id="PTHR12855:SF10">
    <property type="entry name" value="DNA METHYLTRANSFERASE 1-ASSOCIATED PROTEIN 1"/>
    <property type="match status" value="1"/>
</dbReference>
<evidence type="ECO:0000259" key="9">
    <source>
        <dbReference type="Pfam" id="PF16282"/>
    </source>
</evidence>
<evidence type="ECO:0000259" key="8">
    <source>
        <dbReference type="Pfam" id="PF05499"/>
    </source>
</evidence>
<dbReference type="Pfam" id="PF16282">
    <property type="entry name" value="SANT_DAMP1_like"/>
    <property type="match status" value="1"/>
</dbReference>
<dbReference type="GO" id="GO:0035267">
    <property type="term" value="C:NuA4 histone acetyltransferase complex"/>
    <property type="evidence" value="ECO:0007669"/>
    <property type="project" value="InterPro"/>
</dbReference>
<comment type="subcellular location">
    <subcellularLocation>
        <location evidence="1">Nucleus</location>
    </subcellularLocation>
</comment>
<evidence type="ECO:0000313" key="11">
    <source>
        <dbReference type="Proteomes" id="UP001187531"/>
    </source>
</evidence>
<keyword evidence="4" id="KW-0804">Transcription</keyword>
<keyword evidence="3" id="KW-0805">Transcription regulation</keyword>
<dbReference type="AlphaFoldDB" id="A0AA88IMB8"/>
<feature type="domain" description="DNA methyltransferase 1-associated 1" evidence="8">
    <location>
        <begin position="237"/>
        <end position="409"/>
    </location>
</feature>
<keyword evidence="11" id="KW-1185">Reference proteome</keyword>
<evidence type="ECO:0000256" key="7">
    <source>
        <dbReference type="SAM" id="MobiDB-lite"/>
    </source>
</evidence>
<dbReference type="FunFam" id="1.10.10.60:FF:000087">
    <property type="entry name" value="DNA methyltransferase 1-associated protein 1"/>
    <property type="match status" value="1"/>
</dbReference>
<evidence type="ECO:0000256" key="2">
    <source>
        <dbReference type="ARBA" id="ARBA00022853"/>
    </source>
</evidence>
<proteinExistence type="predicted"/>
<dbReference type="InterPro" id="IPR008468">
    <property type="entry name" value="DMAP1"/>
</dbReference>
<protein>
    <recommendedName>
        <fullName evidence="6">DNA methyltransferase 1-associated protein 1</fullName>
    </recommendedName>
</protein>
<dbReference type="Pfam" id="PF05499">
    <property type="entry name" value="DMAP1"/>
    <property type="match status" value="1"/>
</dbReference>
<evidence type="ECO:0000256" key="6">
    <source>
        <dbReference type="ARBA" id="ARBA00067416"/>
    </source>
</evidence>
<dbReference type="GO" id="GO:0006281">
    <property type="term" value="P:DNA repair"/>
    <property type="evidence" value="ECO:0007669"/>
    <property type="project" value="InterPro"/>
</dbReference>
<dbReference type="InterPro" id="IPR027109">
    <property type="entry name" value="Swc4/Dmap1"/>
</dbReference>
<dbReference type="GO" id="GO:0000122">
    <property type="term" value="P:negative regulation of transcription by RNA polymerase II"/>
    <property type="evidence" value="ECO:0007669"/>
    <property type="project" value="TreeGrafter"/>
</dbReference>
<evidence type="ECO:0000256" key="5">
    <source>
        <dbReference type="ARBA" id="ARBA00023242"/>
    </source>
</evidence>
<dbReference type="GO" id="GO:0003714">
    <property type="term" value="F:transcription corepressor activity"/>
    <property type="evidence" value="ECO:0007669"/>
    <property type="project" value="TreeGrafter"/>
</dbReference>
<feature type="region of interest" description="Disordered" evidence="7">
    <location>
        <begin position="420"/>
        <end position="463"/>
    </location>
</feature>
<keyword evidence="2" id="KW-0156">Chromatin regulator</keyword>
<dbReference type="PANTHER" id="PTHR12855">
    <property type="entry name" value="DNA METHYLTRANSFERASE 1-ASSOCIATED PROTEIN 1 FAMILY MEMBER"/>
    <property type="match status" value="1"/>
</dbReference>
<comment type="caution">
    <text evidence="10">The sequence shown here is derived from an EMBL/GenBank/DDBJ whole genome shotgun (WGS) entry which is preliminary data.</text>
</comment>
<reference evidence="10" key="1">
    <citation type="submission" date="2023-07" db="EMBL/GenBank/DDBJ databases">
        <title>Chromosome-level genome assembly of Artemia franciscana.</title>
        <authorList>
            <person name="Jo E."/>
        </authorList>
    </citation>
    <scope>NUCLEOTIDE SEQUENCE</scope>
    <source>
        <tissue evidence="10">Whole body</tissue>
    </source>
</reference>
<evidence type="ECO:0000256" key="3">
    <source>
        <dbReference type="ARBA" id="ARBA00023015"/>
    </source>
</evidence>
<dbReference type="GO" id="GO:0000812">
    <property type="term" value="C:Swr1 complex"/>
    <property type="evidence" value="ECO:0007669"/>
    <property type="project" value="TreeGrafter"/>
</dbReference>
<organism evidence="10 11">
    <name type="scientific">Artemia franciscana</name>
    <name type="common">Brine shrimp</name>
    <name type="synonym">Artemia sanfranciscana</name>
    <dbReference type="NCBI Taxonomy" id="6661"/>
    <lineage>
        <taxon>Eukaryota</taxon>
        <taxon>Metazoa</taxon>
        <taxon>Ecdysozoa</taxon>
        <taxon>Arthropoda</taxon>
        <taxon>Crustacea</taxon>
        <taxon>Branchiopoda</taxon>
        <taxon>Anostraca</taxon>
        <taxon>Artemiidae</taxon>
        <taxon>Artemia</taxon>
    </lineage>
</organism>
<gene>
    <name evidence="10" type="ORF">QYM36_001040</name>
</gene>
<feature type="domain" description="DAMP1 SANT/Myb-like" evidence="9">
    <location>
        <begin position="116"/>
        <end position="194"/>
    </location>
</feature>
<evidence type="ECO:0000256" key="1">
    <source>
        <dbReference type="ARBA" id="ARBA00004123"/>
    </source>
</evidence>
<dbReference type="GO" id="GO:0006338">
    <property type="term" value="P:chromatin remodeling"/>
    <property type="evidence" value="ECO:0007669"/>
    <property type="project" value="InterPro"/>
</dbReference>
<dbReference type="Gene3D" id="1.10.10.60">
    <property type="entry name" value="Homeodomain-like"/>
    <property type="match status" value="1"/>
</dbReference>
<sequence length="463" mass="53889">MTDVLDILEIDRPSEEVTKQTIFGKPKKVVKKYESIKKPEGMARELFNLILNDVNAAETTPLFPTEPVHQGYRHPKAKLGIRKVRAWKWMGFTNPGRTDDATFYHWRRATEEGQDYAFAKFNKKINITSYTNEEYQQFLLSDNWTKAETDHLMELGKKFDLRFVIMRDRWDREKYQDRTVEDLKERYYEIWNKIGKARAVVENIPEPKLILFDAEHERRRKEQLRRLFDRTPEQIEEEAMLLAELRKIEIRKKDRDRKTQDLQKLITAADVTMTPTEPRKKVVKKTPGSFKVAVTPTKKSEATATPSNGDTQTIKFPDFKNITVFARSQRFKLPTALGQKKIKAIEQLITDFGLEVTPSVATDEICDAFNELRNNLLLVYELRQGLGNCDFELQSLRHQYEALVPGKTLKIPMELQNLASLASNPAPDEKKSITNESETLEMKRRRTGSEQGNILKKAKSRFS</sequence>
<dbReference type="EMBL" id="JAVRJZ010000003">
    <property type="protein sequence ID" value="KAK2724387.1"/>
    <property type="molecule type" value="Genomic_DNA"/>
</dbReference>
<name>A0AA88IMB8_ARTSF</name>
<evidence type="ECO:0000256" key="4">
    <source>
        <dbReference type="ARBA" id="ARBA00023163"/>
    </source>
</evidence>
<keyword evidence="5" id="KW-0539">Nucleus</keyword>
<dbReference type="InterPro" id="IPR032563">
    <property type="entry name" value="DAMP1_SANT-like"/>
</dbReference>
<dbReference type="Proteomes" id="UP001187531">
    <property type="component" value="Unassembled WGS sequence"/>
</dbReference>
<evidence type="ECO:0000313" key="10">
    <source>
        <dbReference type="EMBL" id="KAK2724387.1"/>
    </source>
</evidence>
<accession>A0AA88IMB8</accession>